<evidence type="ECO:0000313" key="2">
    <source>
        <dbReference type="Proteomes" id="UP000887568"/>
    </source>
</evidence>
<accession>A0A913ZC96</accession>
<protein>
    <submittedName>
        <fullName evidence="1">Uncharacterized protein</fullName>
    </submittedName>
</protein>
<dbReference type="AlphaFoldDB" id="A0A913ZC96"/>
<organism evidence="1 2">
    <name type="scientific">Patiria miniata</name>
    <name type="common">Bat star</name>
    <name type="synonym">Asterina miniata</name>
    <dbReference type="NCBI Taxonomy" id="46514"/>
    <lineage>
        <taxon>Eukaryota</taxon>
        <taxon>Metazoa</taxon>
        <taxon>Echinodermata</taxon>
        <taxon>Eleutherozoa</taxon>
        <taxon>Asterozoa</taxon>
        <taxon>Asteroidea</taxon>
        <taxon>Valvatacea</taxon>
        <taxon>Valvatida</taxon>
        <taxon>Asterinidae</taxon>
        <taxon>Patiria</taxon>
    </lineage>
</organism>
<dbReference type="EnsemblMetazoa" id="XM_038192612.1">
    <property type="protein sequence ID" value="XP_038048540.1"/>
    <property type="gene ID" value="LOC119722477"/>
</dbReference>
<evidence type="ECO:0000313" key="1">
    <source>
        <dbReference type="EnsemblMetazoa" id="XP_038048540.1"/>
    </source>
</evidence>
<dbReference type="RefSeq" id="XP_038048540.1">
    <property type="nucleotide sequence ID" value="XM_038192612.1"/>
</dbReference>
<dbReference type="GeneID" id="119722477"/>
<dbReference type="Proteomes" id="UP000887568">
    <property type="component" value="Unplaced"/>
</dbReference>
<dbReference type="OMA" id="RFLFLCE"/>
<sequence length="178" mass="18810">MSSVPTENTMCGSAVSTYQAVANNWMEFDCNPPDGLTARYVSVDSPGLRFLFLCEVLVFPCRPNLPAVDFTFVANPALIDSTGGNDVVLTAYKGPDDIPAGVSFGRQMATGGMDGLPPGSTEEGEPPLGCEAVSLRLPAADGISRVGVFYFEGSRGSTNTRIQIVMLPKGGKTTFLFD</sequence>
<keyword evidence="2" id="KW-1185">Reference proteome</keyword>
<dbReference type="Gene3D" id="2.60.120.260">
    <property type="entry name" value="Galactose-binding domain-like"/>
    <property type="match status" value="1"/>
</dbReference>
<name>A0A913ZC96_PATMI</name>
<proteinExistence type="predicted"/>
<reference evidence="1" key="1">
    <citation type="submission" date="2022-11" db="UniProtKB">
        <authorList>
            <consortium name="EnsemblMetazoa"/>
        </authorList>
    </citation>
    <scope>IDENTIFICATION</scope>
</reference>